<evidence type="ECO:0000313" key="2">
    <source>
        <dbReference type="EMBL" id="CAH1796438.1"/>
    </source>
</evidence>
<protein>
    <submittedName>
        <fullName evidence="2">Uncharacterized protein</fullName>
    </submittedName>
</protein>
<gene>
    <name evidence="2" type="ORF">OFUS_LOCUS20846</name>
</gene>
<organism evidence="2 3">
    <name type="scientific">Owenia fusiformis</name>
    <name type="common">Polychaete worm</name>
    <dbReference type="NCBI Taxonomy" id="6347"/>
    <lineage>
        <taxon>Eukaryota</taxon>
        <taxon>Metazoa</taxon>
        <taxon>Spiralia</taxon>
        <taxon>Lophotrochozoa</taxon>
        <taxon>Annelida</taxon>
        <taxon>Polychaeta</taxon>
        <taxon>Sedentaria</taxon>
        <taxon>Canalipalpata</taxon>
        <taxon>Sabellida</taxon>
        <taxon>Oweniida</taxon>
        <taxon>Oweniidae</taxon>
        <taxon>Owenia</taxon>
    </lineage>
</organism>
<proteinExistence type="predicted"/>
<name>A0A8S4PRG8_OWEFU</name>
<dbReference type="EMBL" id="CAIIXF020000010">
    <property type="protein sequence ID" value="CAH1796438.1"/>
    <property type="molecule type" value="Genomic_DNA"/>
</dbReference>
<dbReference type="Proteomes" id="UP000749559">
    <property type="component" value="Unassembled WGS sequence"/>
</dbReference>
<reference evidence="2" key="1">
    <citation type="submission" date="2022-03" db="EMBL/GenBank/DDBJ databases">
        <authorList>
            <person name="Martin C."/>
        </authorList>
    </citation>
    <scope>NUCLEOTIDE SEQUENCE</scope>
</reference>
<sequence>MLGFILLLIVAQVVICDSHTQELACRKYDIRALDFWRNGGEIGYINIRGNSGEYHHVFREINSAGEVWLHFGRQGQVDWNYINSISNLSPIILLQQRHIDAISDFHILDYAIDTDVDFYLQADDSINPSLLKVSRISDPATMFEIKMDRGGNHAHLTFAPGYFDRIRCTGASNSNTCGQLNKPPKDQNTDPIIIWEANFRPTDTDLGATAINSNGVYWHRNKFTWNGTKYIVKIKIEDQK</sequence>
<evidence type="ECO:0000313" key="3">
    <source>
        <dbReference type="Proteomes" id="UP000749559"/>
    </source>
</evidence>
<keyword evidence="3" id="KW-1185">Reference proteome</keyword>
<dbReference type="AlphaFoldDB" id="A0A8S4PRG8"/>
<dbReference type="OrthoDB" id="10086693at2759"/>
<evidence type="ECO:0000256" key="1">
    <source>
        <dbReference type="SAM" id="SignalP"/>
    </source>
</evidence>
<accession>A0A8S4PRG8</accession>
<feature type="signal peptide" evidence="1">
    <location>
        <begin position="1"/>
        <end position="16"/>
    </location>
</feature>
<feature type="chain" id="PRO_5035899067" evidence="1">
    <location>
        <begin position="17"/>
        <end position="240"/>
    </location>
</feature>
<keyword evidence="1" id="KW-0732">Signal</keyword>
<comment type="caution">
    <text evidence="2">The sequence shown here is derived from an EMBL/GenBank/DDBJ whole genome shotgun (WGS) entry which is preliminary data.</text>
</comment>